<sequence>MPPPRSLPALLDLRAATEPGRTALICGTRTLTFAAWRDRSVALAAGLCHRRLGPGARVVLRYGSGDWIAYAVAYCAVLRAGCVAVPLSDRQSPATSAHVLADSGATALLHPGGAVLPPELLPAGVWSATEEEIGSEAGTWAGSGTRAGTGAETGTGAGSGIPAGTGAEREDGTGSGAGPDTDHGLPDPPDPAALAQILYTSGTTGTPKGVTATHANLVHGCTSDERRRPLRHSRHFLHAFPVGTNAGQTMLVNALDSAATAVAAPQFTPGRFARLIEEYGIGSVFLVPAMAIELLGSPAARRYATDTVRLVGSTAAALPGPVALGLARAFPRAQVVNYYTSTEAAPAQITLLFDPDRPDSPGRPADLRDLRITAPDGTPLPPGEPGEVWLRTPTAPRAYLDGAGSGAAAVRGPANSGPEVFRGRWVRMGDLGRVDEDGYLHLLDRERDVIKSGAHKVSTLQVEDALHAHPAVADAAAFGVPHPVLGAVVAAVVVPRGELTVPALRTFLLDRLAAHELPARLLFRPSLPRNEGGKILKRELRLLLDDEALR</sequence>
<dbReference type="PANTHER" id="PTHR43201">
    <property type="entry name" value="ACYL-COA SYNTHETASE"/>
    <property type="match status" value="1"/>
</dbReference>
<dbReference type="InterPro" id="IPR000873">
    <property type="entry name" value="AMP-dep_synth/lig_dom"/>
</dbReference>
<evidence type="ECO:0000256" key="2">
    <source>
        <dbReference type="ARBA" id="ARBA00022598"/>
    </source>
</evidence>
<dbReference type="KEGG" id="sgb:WQO_14490"/>
<dbReference type="EMBL" id="CP013738">
    <property type="protein sequence ID" value="ALU94446.1"/>
    <property type="molecule type" value="Genomic_DNA"/>
</dbReference>
<gene>
    <name evidence="6" type="ORF">WQO_14490</name>
</gene>
<dbReference type="PROSITE" id="PS00455">
    <property type="entry name" value="AMP_BINDING"/>
    <property type="match status" value="1"/>
</dbReference>
<comment type="similarity">
    <text evidence="1">Belongs to the ATP-dependent AMP-binding enzyme family.</text>
</comment>
<reference evidence="6 7" key="1">
    <citation type="journal article" date="2012" name="J. Bacteriol.">
        <title>Draft genome sequence of Streptomyces globisporus C-1027, which produces an antitumor antibiotic consisting of a nine-membered enediyne with a chromoprotein.</title>
        <authorList>
            <person name="Wang L."/>
            <person name="Wang S."/>
            <person name="He Q."/>
            <person name="Yu T."/>
            <person name="Li Q."/>
            <person name="Hong B."/>
        </authorList>
    </citation>
    <scope>NUCLEOTIDE SEQUENCE [LARGE SCALE GENOMIC DNA]</scope>
    <source>
        <strain evidence="6 7">C-1027</strain>
    </source>
</reference>
<organism evidence="6 7">
    <name type="scientific">Streptomyces globisporus C-1027</name>
    <dbReference type="NCBI Taxonomy" id="1172567"/>
    <lineage>
        <taxon>Bacteria</taxon>
        <taxon>Bacillati</taxon>
        <taxon>Actinomycetota</taxon>
        <taxon>Actinomycetes</taxon>
        <taxon>Kitasatosporales</taxon>
        <taxon>Streptomycetaceae</taxon>
        <taxon>Streptomyces</taxon>
    </lineage>
</organism>
<evidence type="ECO:0000259" key="5">
    <source>
        <dbReference type="Pfam" id="PF13193"/>
    </source>
</evidence>
<dbReference type="AlphaFoldDB" id="A0A0U3KE33"/>
<dbReference type="SUPFAM" id="SSF56801">
    <property type="entry name" value="Acetyl-CoA synthetase-like"/>
    <property type="match status" value="1"/>
</dbReference>
<evidence type="ECO:0000313" key="7">
    <source>
        <dbReference type="Proteomes" id="UP000064183"/>
    </source>
</evidence>
<dbReference type="GO" id="GO:0031956">
    <property type="term" value="F:medium-chain fatty acid-CoA ligase activity"/>
    <property type="evidence" value="ECO:0007669"/>
    <property type="project" value="TreeGrafter"/>
</dbReference>
<feature type="domain" description="AMP-dependent synthetase/ligase" evidence="4">
    <location>
        <begin position="14"/>
        <end position="400"/>
    </location>
</feature>
<evidence type="ECO:0000259" key="4">
    <source>
        <dbReference type="Pfam" id="PF00501"/>
    </source>
</evidence>
<evidence type="ECO:0000256" key="1">
    <source>
        <dbReference type="ARBA" id="ARBA00006432"/>
    </source>
</evidence>
<name>A0A0U3KE33_STRGL</name>
<dbReference type="Pfam" id="PF13193">
    <property type="entry name" value="AMP-binding_C"/>
    <property type="match status" value="1"/>
</dbReference>
<dbReference type="InterPro" id="IPR020845">
    <property type="entry name" value="AMP-binding_CS"/>
</dbReference>
<dbReference type="PANTHER" id="PTHR43201:SF5">
    <property type="entry name" value="MEDIUM-CHAIN ACYL-COA LIGASE ACSF2, MITOCHONDRIAL"/>
    <property type="match status" value="1"/>
</dbReference>
<dbReference type="Gene3D" id="3.30.300.30">
    <property type="match status" value="1"/>
</dbReference>
<feature type="region of interest" description="Disordered" evidence="3">
    <location>
        <begin position="135"/>
        <end position="190"/>
    </location>
</feature>
<dbReference type="InterPro" id="IPR042099">
    <property type="entry name" value="ANL_N_sf"/>
</dbReference>
<proteinExistence type="inferred from homology"/>
<dbReference type="Pfam" id="PF00501">
    <property type="entry name" value="AMP-binding"/>
    <property type="match status" value="1"/>
</dbReference>
<keyword evidence="2" id="KW-0436">Ligase</keyword>
<feature type="compositionally biased region" description="Gly residues" evidence="3">
    <location>
        <begin position="145"/>
        <end position="163"/>
    </location>
</feature>
<dbReference type="InterPro" id="IPR045851">
    <property type="entry name" value="AMP-bd_C_sf"/>
</dbReference>
<evidence type="ECO:0000256" key="3">
    <source>
        <dbReference type="SAM" id="MobiDB-lite"/>
    </source>
</evidence>
<dbReference type="GO" id="GO:0006631">
    <property type="term" value="P:fatty acid metabolic process"/>
    <property type="evidence" value="ECO:0007669"/>
    <property type="project" value="TreeGrafter"/>
</dbReference>
<dbReference type="InterPro" id="IPR025110">
    <property type="entry name" value="AMP-bd_C"/>
</dbReference>
<evidence type="ECO:0000313" key="6">
    <source>
        <dbReference type="EMBL" id="ALU94446.1"/>
    </source>
</evidence>
<dbReference type="Gene3D" id="3.40.50.12780">
    <property type="entry name" value="N-terminal domain of ligase-like"/>
    <property type="match status" value="1"/>
</dbReference>
<accession>A0A0U3KE33</accession>
<protein>
    <submittedName>
        <fullName evidence="6">AMP-dependent synthetase</fullName>
    </submittedName>
</protein>
<dbReference type="Proteomes" id="UP000064183">
    <property type="component" value="Chromosome"/>
</dbReference>
<dbReference type="STRING" id="1172567.WQO_14490"/>
<feature type="domain" description="AMP-binding enzyme C-terminal" evidence="5">
    <location>
        <begin position="461"/>
        <end position="534"/>
    </location>
</feature>